<feature type="chain" id="PRO_5042132503" description="MAM domain-containing protein" evidence="1">
    <location>
        <begin position="21"/>
        <end position="534"/>
    </location>
</feature>
<name>A0AAE1Q5K2_9EUCA</name>
<evidence type="ECO:0000313" key="3">
    <source>
        <dbReference type="EMBL" id="KAK4318867.1"/>
    </source>
</evidence>
<evidence type="ECO:0000313" key="4">
    <source>
        <dbReference type="Proteomes" id="UP001292094"/>
    </source>
</evidence>
<feature type="domain" description="MAM" evidence="2">
    <location>
        <begin position="107"/>
        <end position="136"/>
    </location>
</feature>
<dbReference type="SUPFAM" id="SSF49899">
    <property type="entry name" value="Concanavalin A-like lectins/glucanases"/>
    <property type="match status" value="3"/>
</dbReference>
<dbReference type="Proteomes" id="UP001292094">
    <property type="component" value="Unassembled WGS sequence"/>
</dbReference>
<dbReference type="InterPro" id="IPR000998">
    <property type="entry name" value="MAM_dom"/>
</dbReference>
<evidence type="ECO:0000259" key="2">
    <source>
        <dbReference type="PROSITE" id="PS50060"/>
    </source>
</evidence>
<proteinExistence type="predicted"/>
<accession>A0AAE1Q5K2</accession>
<sequence>MRAAEMLLLLVFLLTTITSSQVVCGLEESLCGLTLEEGVGNWVLTSGEDVDADFPYPLQDHSYNTQYGKFLYLWGEWLEDEVAILESQLLVPEQHNDFCFSFWYLIHVVFEALTGSDTWGTLAVDDVSVVPLPCPEPVSCTFDNGLCRWVVSSDVELQWEVVDNLGNLHDHTSDGDLYYCDFEIDMCTLSQVTTDNFDWEREHSEGEFDLPAGGYLLVDAAEHNQGEKGVITTPLMDQLGVQCLSFKFKKAEGAPASLEAIVTPGPSFPGTHFEDILWRLPDSAVGNWSMGQFPIPHYTVDSLQTAGWLEGFFGIYTAANVFLEVRGVQGNNPLSNIAVDDISITDSVCPGSGHYIAALRQANEVGSKGSVVARLKSPVLTSTLDYCLTFFLHHVGDTPPLVVVHAESSGNQLQWLRHGADSISDGGGGMLVLEPSRYEAGDVAMLRSPLLDPAAAISSCLQFWFLMDDIEEGTVNIYIEVSSEGSYSWQTLWRLRDGIDPQWHAAEVTLNPKESFRVRTHKSLENYPKYRNVI</sequence>
<feature type="domain" description="MAM" evidence="2">
    <location>
        <begin position="418"/>
        <end position="518"/>
    </location>
</feature>
<dbReference type="PROSITE" id="PS50060">
    <property type="entry name" value="MAM_2"/>
    <property type="match status" value="4"/>
</dbReference>
<gene>
    <name evidence="3" type="ORF">Pmani_010131</name>
</gene>
<dbReference type="EMBL" id="JAWZYT010000794">
    <property type="protein sequence ID" value="KAK4318867.1"/>
    <property type="molecule type" value="Genomic_DNA"/>
</dbReference>
<dbReference type="InterPro" id="IPR013320">
    <property type="entry name" value="ConA-like_dom_sf"/>
</dbReference>
<dbReference type="GO" id="GO:0016020">
    <property type="term" value="C:membrane"/>
    <property type="evidence" value="ECO:0007669"/>
    <property type="project" value="InterPro"/>
</dbReference>
<dbReference type="AlphaFoldDB" id="A0AAE1Q5K2"/>
<dbReference type="InterPro" id="IPR051560">
    <property type="entry name" value="MAM_domain-containing"/>
</dbReference>
<dbReference type="Pfam" id="PF00629">
    <property type="entry name" value="MAM"/>
    <property type="match status" value="2"/>
</dbReference>
<organism evidence="3 4">
    <name type="scientific">Petrolisthes manimaculis</name>
    <dbReference type="NCBI Taxonomy" id="1843537"/>
    <lineage>
        <taxon>Eukaryota</taxon>
        <taxon>Metazoa</taxon>
        <taxon>Ecdysozoa</taxon>
        <taxon>Arthropoda</taxon>
        <taxon>Crustacea</taxon>
        <taxon>Multicrustacea</taxon>
        <taxon>Malacostraca</taxon>
        <taxon>Eumalacostraca</taxon>
        <taxon>Eucarida</taxon>
        <taxon>Decapoda</taxon>
        <taxon>Pleocyemata</taxon>
        <taxon>Anomura</taxon>
        <taxon>Galatheoidea</taxon>
        <taxon>Porcellanidae</taxon>
        <taxon>Petrolisthes</taxon>
    </lineage>
</organism>
<dbReference type="Gene3D" id="2.60.120.200">
    <property type="match status" value="3"/>
</dbReference>
<keyword evidence="1" id="KW-0732">Signal</keyword>
<keyword evidence="4" id="KW-1185">Reference proteome</keyword>
<dbReference type="PANTHER" id="PTHR23282">
    <property type="entry name" value="APICAL ENDOSOMAL GLYCOPROTEIN PRECURSOR"/>
    <property type="match status" value="1"/>
</dbReference>
<feature type="domain" description="MAM" evidence="2">
    <location>
        <begin position="138"/>
        <end position="351"/>
    </location>
</feature>
<comment type="caution">
    <text evidence="3">The sequence shown here is derived from an EMBL/GenBank/DDBJ whole genome shotgun (WGS) entry which is preliminary data.</text>
</comment>
<feature type="domain" description="MAM" evidence="2">
    <location>
        <begin position="22"/>
        <end position="106"/>
    </location>
</feature>
<protein>
    <recommendedName>
        <fullName evidence="2">MAM domain-containing protein</fullName>
    </recommendedName>
</protein>
<dbReference type="SMART" id="SM00137">
    <property type="entry name" value="MAM"/>
    <property type="match status" value="1"/>
</dbReference>
<evidence type="ECO:0000256" key="1">
    <source>
        <dbReference type="SAM" id="SignalP"/>
    </source>
</evidence>
<dbReference type="PANTHER" id="PTHR23282:SF101">
    <property type="entry name" value="MAM DOMAIN-CONTAINING PROTEIN"/>
    <property type="match status" value="1"/>
</dbReference>
<reference evidence="3" key="1">
    <citation type="submission" date="2023-11" db="EMBL/GenBank/DDBJ databases">
        <title>Genome assemblies of two species of porcelain crab, Petrolisthes cinctipes and Petrolisthes manimaculis (Anomura: Porcellanidae).</title>
        <authorList>
            <person name="Angst P."/>
        </authorList>
    </citation>
    <scope>NUCLEOTIDE SEQUENCE</scope>
    <source>
        <strain evidence="3">PB745_02</strain>
        <tissue evidence="3">Gill</tissue>
    </source>
</reference>
<feature type="signal peptide" evidence="1">
    <location>
        <begin position="1"/>
        <end position="20"/>
    </location>
</feature>